<evidence type="ECO:0008006" key="5">
    <source>
        <dbReference type="Google" id="ProtNLM"/>
    </source>
</evidence>
<dbReference type="SUPFAM" id="SSF57701">
    <property type="entry name" value="Zn2/Cys6 DNA-binding domain"/>
    <property type="match status" value="1"/>
</dbReference>
<dbReference type="Proteomes" id="UP000766486">
    <property type="component" value="Unassembled WGS sequence"/>
</dbReference>
<feature type="compositionally biased region" description="Polar residues" evidence="2">
    <location>
        <begin position="135"/>
        <end position="144"/>
    </location>
</feature>
<dbReference type="InterPro" id="IPR036864">
    <property type="entry name" value="Zn2-C6_fun-type_DNA-bd_sf"/>
</dbReference>
<name>A0ABY6V5L5_BIOOC</name>
<protein>
    <recommendedName>
        <fullName evidence="5">Zn(2)-C6 fungal-type domain-containing protein</fullName>
    </recommendedName>
</protein>
<evidence type="ECO:0000256" key="1">
    <source>
        <dbReference type="ARBA" id="ARBA00023242"/>
    </source>
</evidence>
<evidence type="ECO:0000313" key="4">
    <source>
        <dbReference type="Proteomes" id="UP000766486"/>
    </source>
</evidence>
<keyword evidence="1" id="KW-0539">Nucleus</keyword>
<comment type="caution">
    <text evidence="3">The sequence shown here is derived from an EMBL/GenBank/DDBJ whole genome shotgun (WGS) entry which is preliminary data.</text>
</comment>
<accession>A0ABY6V5L5</accession>
<gene>
    <name evidence="3" type="ORF">CLO192961_LOCUS487373</name>
</gene>
<reference evidence="3 4" key="1">
    <citation type="submission" date="2019-06" db="EMBL/GenBank/DDBJ databases">
        <authorList>
            <person name="Broberg M."/>
        </authorList>
    </citation>
    <scope>NUCLEOTIDE SEQUENCE [LARGE SCALE GENOMIC DNA]</scope>
</reference>
<organism evidence="3 4">
    <name type="scientific">Bionectria ochroleuca</name>
    <name type="common">Gliocladium roseum</name>
    <dbReference type="NCBI Taxonomy" id="29856"/>
    <lineage>
        <taxon>Eukaryota</taxon>
        <taxon>Fungi</taxon>
        <taxon>Dikarya</taxon>
        <taxon>Ascomycota</taxon>
        <taxon>Pezizomycotina</taxon>
        <taxon>Sordariomycetes</taxon>
        <taxon>Hypocreomycetidae</taxon>
        <taxon>Hypocreales</taxon>
        <taxon>Bionectriaceae</taxon>
        <taxon>Clonostachys</taxon>
    </lineage>
</organism>
<dbReference type="CDD" id="cd00067">
    <property type="entry name" value="GAL4"/>
    <property type="match status" value="1"/>
</dbReference>
<feature type="compositionally biased region" description="Polar residues" evidence="2">
    <location>
        <begin position="96"/>
        <end position="119"/>
    </location>
</feature>
<feature type="compositionally biased region" description="Polar residues" evidence="2">
    <location>
        <begin position="55"/>
        <end position="73"/>
    </location>
</feature>
<feature type="region of interest" description="Disordered" evidence="2">
    <location>
        <begin position="55"/>
        <end position="181"/>
    </location>
</feature>
<keyword evidence="4" id="KW-1185">Reference proteome</keyword>
<evidence type="ECO:0000313" key="3">
    <source>
        <dbReference type="EMBL" id="VUC37913.1"/>
    </source>
</evidence>
<evidence type="ECO:0000256" key="2">
    <source>
        <dbReference type="SAM" id="MobiDB-lite"/>
    </source>
</evidence>
<sequence>MSANAGEKTRFKRTRTGCLKCRVRRRDEGKPKCQRCRDGGFDCQYGTRLSFLDKNSLTAPGSTEKPASSSYSTLRFVEPGSVTSKQSNSKPREDSSVSSEPRPQTSDSSAPSTVITNATDLDAIPRETEQDPGSALSNPPLSLHTSHDPALIPRPVDAGQDFAATPTPQNHETDETSPGNRAYDTALNVLLSLSHPDNSTFDKGIHGGGSGFSLAGSNELASSPGLTVQSSGSLKELFPNCAHLPQSEKIQLIRHYRYNIAPWLDVGDSGQTFGLQVARMASLCPPVLEALLILSSVSLDSDIGREYYPPETSSQYLSPSETSVTIDLAAFVLNMTRHHILTHPLAWKRPFQDVNSVWVQFLNSAAASQQYTSINVAAAWVLLRFGMATSRLLQVTETDLSTGLVMKSPVFVPNILSSGITSPSSRNLSRDMLGYDREPALLCAQVLNLCFHGDTGQPTHVGTVQTWMELSQSLNIWYANRPQDFKPMVELEDTLNEADTNLFPTILFTNAAAVLANQLYHTAMLLLLQNRPRTLSKDAAGRSILVSPLWHAQRVCGISLNNEDRCSWDFSLVASLFLAAQRMTYEPQQNAVLSGFHRIAAITGWNLSGLSEHLSSLWQPD</sequence>
<proteinExistence type="predicted"/>
<dbReference type="PANTHER" id="PTHR37534">
    <property type="entry name" value="TRANSCRIPTIONAL ACTIVATOR PROTEIN UGA3"/>
    <property type="match status" value="1"/>
</dbReference>
<dbReference type="InterPro" id="IPR001138">
    <property type="entry name" value="Zn2Cys6_DnaBD"/>
</dbReference>
<dbReference type="EMBL" id="CABFNS010001073">
    <property type="protein sequence ID" value="VUC37913.1"/>
    <property type="molecule type" value="Genomic_DNA"/>
</dbReference>
<dbReference type="PANTHER" id="PTHR37534:SF4">
    <property type="entry name" value="ZN(II)2CYS6 TRANSCRIPTION FACTOR (EUROFUNG)"/>
    <property type="match status" value="1"/>
</dbReference>